<protein>
    <recommendedName>
        <fullName evidence="1">NTP pyrophosphohydrolase MazG-like domain-containing protein</fullName>
    </recommendedName>
</protein>
<comment type="caution">
    <text evidence="2">The sequence shown here is derived from an EMBL/GenBank/DDBJ whole genome shotgun (WGS) entry which is preliminary data.</text>
</comment>
<feature type="domain" description="NTP pyrophosphohydrolase MazG-like" evidence="1">
    <location>
        <begin position="28"/>
        <end position="90"/>
    </location>
</feature>
<dbReference type="InterPro" id="IPR004518">
    <property type="entry name" value="MazG-like_dom"/>
</dbReference>
<dbReference type="AlphaFoldDB" id="A0A1G2BUB2"/>
<dbReference type="InterPro" id="IPR011411">
    <property type="entry name" value="MazG-related_YvdC"/>
</dbReference>
<dbReference type="PANTHER" id="PTHR42692:SF2">
    <property type="entry name" value="IG HYPOTHETICAL 16995"/>
    <property type="match status" value="1"/>
</dbReference>
<name>A0A1G2BUB2_9BACT</name>
<dbReference type="InterPro" id="IPR047046">
    <property type="entry name" value="YpjD/YvdC"/>
</dbReference>
<dbReference type="STRING" id="1798553.A3H70_04970"/>
<evidence type="ECO:0000259" key="1">
    <source>
        <dbReference type="Pfam" id="PF03819"/>
    </source>
</evidence>
<dbReference type="Pfam" id="PF03819">
    <property type="entry name" value="MazG"/>
    <property type="match status" value="1"/>
</dbReference>
<dbReference type="Gene3D" id="1.10.287.1080">
    <property type="entry name" value="MazG-like"/>
    <property type="match status" value="1"/>
</dbReference>
<dbReference type="PIRSF" id="PIRSF036521">
    <property type="entry name" value="UCP036521_pph"/>
    <property type="match status" value="1"/>
</dbReference>
<dbReference type="Proteomes" id="UP000178109">
    <property type="component" value="Unassembled WGS sequence"/>
</dbReference>
<evidence type="ECO:0000313" key="2">
    <source>
        <dbReference type="EMBL" id="OGY92682.1"/>
    </source>
</evidence>
<organism evidence="2 3">
    <name type="scientific">Candidatus Komeilibacteria bacterium RIFCSPLOWO2_02_FULL_48_11</name>
    <dbReference type="NCBI Taxonomy" id="1798553"/>
    <lineage>
        <taxon>Bacteria</taxon>
        <taxon>Candidatus Komeiliibacteriota</taxon>
    </lineage>
</organism>
<dbReference type="EMBL" id="MHKO01000017">
    <property type="protein sequence ID" value="OGY92682.1"/>
    <property type="molecule type" value="Genomic_DNA"/>
</dbReference>
<dbReference type="SUPFAM" id="SSF101386">
    <property type="entry name" value="all-alpha NTP pyrophosphatases"/>
    <property type="match status" value="1"/>
</dbReference>
<reference evidence="2 3" key="1">
    <citation type="journal article" date="2016" name="Nat. Commun.">
        <title>Thousands of microbial genomes shed light on interconnected biogeochemical processes in an aquifer system.</title>
        <authorList>
            <person name="Anantharaman K."/>
            <person name="Brown C.T."/>
            <person name="Hug L.A."/>
            <person name="Sharon I."/>
            <person name="Castelle C.J."/>
            <person name="Probst A.J."/>
            <person name="Thomas B.C."/>
            <person name="Singh A."/>
            <person name="Wilkins M.J."/>
            <person name="Karaoz U."/>
            <person name="Brodie E.L."/>
            <person name="Williams K.H."/>
            <person name="Hubbard S.S."/>
            <person name="Banfield J.F."/>
        </authorList>
    </citation>
    <scope>NUCLEOTIDE SEQUENCE [LARGE SCALE GENOMIC DNA]</scope>
</reference>
<proteinExistence type="predicted"/>
<accession>A0A1G2BUB2</accession>
<dbReference type="PANTHER" id="PTHR42692">
    <property type="entry name" value="NUCLEOTIDE PYROPHOSPHOHYDROLASE"/>
    <property type="match status" value="1"/>
</dbReference>
<gene>
    <name evidence="2" type="ORF">A3H70_04970</name>
</gene>
<evidence type="ECO:0000313" key="3">
    <source>
        <dbReference type="Proteomes" id="UP000178109"/>
    </source>
</evidence>
<sequence length="100" mass="11310">MTIKQAQQWVHEAWKKSPKQGISERDELLFLLEEIGEVARAIRILNGNKPGAKLEDELEKEFGDILLSLLTLANRYSIDLEKGFAKTKASVEARYVVGPK</sequence>